<accession>A0AAC8W3Q2</accession>
<reference evidence="3 4" key="2">
    <citation type="journal article" date="2016" name="Genome Announc.">
        <title>Complete Genome Sequence of a Strain of Azospirillum thiophilum Isolated from a Sulfide Spring.</title>
        <authorList>
            <person name="Fomenkov A."/>
            <person name="Vincze T."/>
            <person name="Grabovich M."/>
            <person name="Anton B.P."/>
            <person name="Dubinina G."/>
            <person name="Orlova M."/>
            <person name="Belousova E."/>
            <person name="Roberts R.J."/>
        </authorList>
    </citation>
    <scope>NUCLEOTIDE SEQUENCE [LARGE SCALE GENOMIC DNA]</scope>
    <source>
        <strain evidence="3 4">BV-S</strain>
    </source>
</reference>
<proteinExistence type="predicted"/>
<feature type="transmembrane region" description="Helical" evidence="1">
    <location>
        <begin position="20"/>
        <end position="41"/>
    </location>
</feature>
<organism evidence="3 4">
    <name type="scientific">Azospirillum thiophilum</name>
    <dbReference type="NCBI Taxonomy" id="528244"/>
    <lineage>
        <taxon>Bacteria</taxon>
        <taxon>Pseudomonadati</taxon>
        <taxon>Pseudomonadota</taxon>
        <taxon>Alphaproteobacteria</taxon>
        <taxon>Rhodospirillales</taxon>
        <taxon>Azospirillaceae</taxon>
        <taxon>Azospirillum</taxon>
    </lineage>
</organism>
<keyword evidence="1" id="KW-0812">Transmembrane</keyword>
<reference evidence="4" key="1">
    <citation type="submission" date="2015-08" db="EMBL/GenBank/DDBJ databases">
        <title>Complete Genome Sequence of Azospirillum thiophilum BV-S.</title>
        <authorList>
            <person name="Fomenkov A."/>
            <person name="Vincze T."/>
            <person name="Grabovich M."/>
            <person name="Dubinina G."/>
            <person name="Orlova M."/>
            <person name="Belousova E."/>
            <person name="Roberts R.J."/>
        </authorList>
    </citation>
    <scope>NUCLEOTIDE SEQUENCE [LARGE SCALE GENOMIC DNA]</scope>
    <source>
        <strain evidence="4">BV-S</strain>
    </source>
</reference>
<evidence type="ECO:0000313" key="3">
    <source>
        <dbReference type="EMBL" id="ALG74523.1"/>
    </source>
</evidence>
<keyword evidence="4" id="KW-1185">Reference proteome</keyword>
<dbReference type="InterPro" id="IPR012495">
    <property type="entry name" value="TadE-like_dom"/>
</dbReference>
<protein>
    <recommendedName>
        <fullName evidence="2">TadE-like domain-containing protein</fullName>
    </recommendedName>
</protein>
<dbReference type="KEGG" id="ati:AL072_26220"/>
<dbReference type="Proteomes" id="UP000069935">
    <property type="component" value="Chromosome 5"/>
</dbReference>
<evidence type="ECO:0000259" key="2">
    <source>
        <dbReference type="Pfam" id="PF07811"/>
    </source>
</evidence>
<keyword evidence="1" id="KW-0472">Membrane</keyword>
<evidence type="ECO:0000256" key="1">
    <source>
        <dbReference type="SAM" id="Phobius"/>
    </source>
</evidence>
<dbReference type="Pfam" id="PF07811">
    <property type="entry name" value="TadE"/>
    <property type="match status" value="1"/>
</dbReference>
<sequence length="197" mass="20255">MRPDGDRAGGLGGDRRGIAALEMALIAPILLLLITATVDLVRFANTVLTLNRAAANVSDIATQFDTLRAGMTVVKGNEVGVLFLAAAEVARPLDLMTSGSVIVTSVANMGVGSRVMWQQRVGTAASQVGVPGGIPALPAGFVQDSGDNAIFTEIAFPFTPYLLSGPWLGAGGGVTVLYARAVYQPRLGTLTSLETGA</sequence>
<dbReference type="EMBL" id="CP012405">
    <property type="protein sequence ID" value="ALG74523.1"/>
    <property type="molecule type" value="Genomic_DNA"/>
</dbReference>
<feature type="domain" description="TadE-like" evidence="2">
    <location>
        <begin position="17"/>
        <end position="55"/>
    </location>
</feature>
<dbReference type="AlphaFoldDB" id="A0AAC8W3Q2"/>
<name>A0AAC8W3Q2_9PROT</name>
<gene>
    <name evidence="3" type="ORF">AL072_26220</name>
</gene>
<evidence type="ECO:0000313" key="4">
    <source>
        <dbReference type="Proteomes" id="UP000069935"/>
    </source>
</evidence>
<keyword evidence="1" id="KW-1133">Transmembrane helix</keyword>
<dbReference type="RefSeq" id="WP_045585751.1">
    <property type="nucleotide sequence ID" value="NZ_CP012405.1"/>
</dbReference>